<proteinExistence type="predicted"/>
<dbReference type="SUPFAM" id="SSF52172">
    <property type="entry name" value="CheY-like"/>
    <property type="match status" value="1"/>
</dbReference>
<evidence type="ECO:0000256" key="1">
    <source>
        <dbReference type="ARBA" id="ARBA00022553"/>
    </source>
</evidence>
<dbReference type="SMR" id="A0A1Z4JD87"/>
<dbReference type="PROSITE" id="PS50110">
    <property type="entry name" value="RESPONSE_REGULATORY"/>
    <property type="match status" value="1"/>
</dbReference>
<feature type="modified residue" description="4-aspartylphosphate" evidence="2">
    <location>
        <position position="57"/>
    </location>
</feature>
<dbReference type="PANTHER" id="PTHR44591:SF3">
    <property type="entry name" value="RESPONSE REGULATORY DOMAIN-CONTAINING PROTEIN"/>
    <property type="match status" value="1"/>
</dbReference>
<dbReference type="Gene3D" id="3.40.50.2300">
    <property type="match status" value="1"/>
</dbReference>
<accession>A0A1Z4JD87</accession>
<gene>
    <name evidence="4" type="ORF">NIES2135_15820</name>
</gene>
<dbReference type="EMBL" id="AP018203">
    <property type="protein sequence ID" value="BAY54764.1"/>
    <property type="molecule type" value="Genomic_DNA"/>
</dbReference>
<dbReference type="Proteomes" id="UP000217895">
    <property type="component" value="Chromosome"/>
</dbReference>
<feature type="domain" description="Response regulatory" evidence="3">
    <location>
        <begin position="8"/>
        <end position="124"/>
    </location>
</feature>
<dbReference type="CDD" id="cd17580">
    <property type="entry name" value="REC_2_DhkD-like"/>
    <property type="match status" value="1"/>
</dbReference>
<dbReference type="InterPro" id="IPR011006">
    <property type="entry name" value="CheY-like_superfamily"/>
</dbReference>
<sequence length="131" mass="14642">MQTLAQMDILVVDDDPDTRDLLRFMLEDEGAIVTVAPNAKEALSLLERELPKLLVSDVAMPEMDGFELIGRVRELPKGETLPAIALTAYAREEDRQAALRSGFNDYLTKPVDPLELIRLVQQYCLAFPPDA</sequence>
<name>A0A1Z4JD87_LEPBY</name>
<dbReference type="SMART" id="SM00448">
    <property type="entry name" value="REC"/>
    <property type="match status" value="1"/>
</dbReference>
<dbReference type="AlphaFoldDB" id="A0A1Z4JD87"/>
<dbReference type="InterPro" id="IPR050595">
    <property type="entry name" value="Bact_response_regulator"/>
</dbReference>
<reference evidence="4 5" key="1">
    <citation type="submission" date="2017-06" db="EMBL/GenBank/DDBJ databases">
        <title>Genome sequencing of cyanobaciteial culture collection at National Institute for Environmental Studies (NIES).</title>
        <authorList>
            <person name="Hirose Y."/>
            <person name="Shimura Y."/>
            <person name="Fujisawa T."/>
            <person name="Nakamura Y."/>
            <person name="Kawachi M."/>
        </authorList>
    </citation>
    <scope>NUCLEOTIDE SEQUENCE [LARGE SCALE GENOMIC DNA]</scope>
    <source>
        <strain evidence="4 5">NIES-2135</strain>
    </source>
</reference>
<dbReference type="PANTHER" id="PTHR44591">
    <property type="entry name" value="STRESS RESPONSE REGULATOR PROTEIN 1"/>
    <property type="match status" value="1"/>
</dbReference>
<evidence type="ECO:0000256" key="2">
    <source>
        <dbReference type="PROSITE-ProRule" id="PRU00169"/>
    </source>
</evidence>
<evidence type="ECO:0000313" key="4">
    <source>
        <dbReference type="EMBL" id="BAY54764.1"/>
    </source>
</evidence>
<dbReference type="InterPro" id="IPR001789">
    <property type="entry name" value="Sig_transdc_resp-reg_receiver"/>
</dbReference>
<evidence type="ECO:0000259" key="3">
    <source>
        <dbReference type="PROSITE" id="PS50110"/>
    </source>
</evidence>
<keyword evidence="5" id="KW-1185">Reference proteome</keyword>
<keyword evidence="1 2" id="KW-0597">Phosphoprotein</keyword>
<organism evidence="4 5">
    <name type="scientific">Leptolyngbya boryana NIES-2135</name>
    <dbReference type="NCBI Taxonomy" id="1973484"/>
    <lineage>
        <taxon>Bacteria</taxon>
        <taxon>Bacillati</taxon>
        <taxon>Cyanobacteriota</taxon>
        <taxon>Cyanophyceae</taxon>
        <taxon>Leptolyngbyales</taxon>
        <taxon>Leptolyngbyaceae</taxon>
        <taxon>Leptolyngbya group</taxon>
        <taxon>Leptolyngbya</taxon>
    </lineage>
</organism>
<evidence type="ECO:0000313" key="5">
    <source>
        <dbReference type="Proteomes" id="UP000217895"/>
    </source>
</evidence>
<dbReference type="GO" id="GO:0000160">
    <property type="term" value="P:phosphorelay signal transduction system"/>
    <property type="evidence" value="ECO:0007669"/>
    <property type="project" value="InterPro"/>
</dbReference>
<protein>
    <recommendedName>
        <fullName evidence="3">Response regulatory domain-containing protein</fullName>
    </recommendedName>
</protein>
<dbReference type="Pfam" id="PF00072">
    <property type="entry name" value="Response_reg"/>
    <property type="match status" value="1"/>
</dbReference>